<evidence type="ECO:0000256" key="1">
    <source>
        <dbReference type="SAM" id="MobiDB-lite"/>
    </source>
</evidence>
<organism evidence="2 3">
    <name type="scientific">Araneus ventricosus</name>
    <name type="common">Orbweaver spider</name>
    <name type="synonym">Epeira ventricosa</name>
    <dbReference type="NCBI Taxonomy" id="182803"/>
    <lineage>
        <taxon>Eukaryota</taxon>
        <taxon>Metazoa</taxon>
        <taxon>Ecdysozoa</taxon>
        <taxon>Arthropoda</taxon>
        <taxon>Chelicerata</taxon>
        <taxon>Arachnida</taxon>
        <taxon>Araneae</taxon>
        <taxon>Araneomorphae</taxon>
        <taxon>Entelegynae</taxon>
        <taxon>Araneoidea</taxon>
        <taxon>Araneidae</taxon>
        <taxon>Araneus</taxon>
    </lineage>
</organism>
<gene>
    <name evidence="2" type="ORF">AVEN_40753_1</name>
</gene>
<feature type="region of interest" description="Disordered" evidence="1">
    <location>
        <begin position="1"/>
        <end position="30"/>
    </location>
</feature>
<feature type="compositionally biased region" description="Acidic residues" evidence="1">
    <location>
        <begin position="9"/>
        <end position="24"/>
    </location>
</feature>
<protein>
    <submittedName>
        <fullName evidence="2">Uncharacterized protein</fullName>
    </submittedName>
</protein>
<evidence type="ECO:0000313" key="2">
    <source>
        <dbReference type="EMBL" id="GBM29003.1"/>
    </source>
</evidence>
<dbReference type="Proteomes" id="UP000499080">
    <property type="component" value="Unassembled WGS sequence"/>
</dbReference>
<reference evidence="2 3" key="1">
    <citation type="journal article" date="2019" name="Sci. Rep.">
        <title>Orb-weaving spider Araneus ventricosus genome elucidates the spidroin gene catalogue.</title>
        <authorList>
            <person name="Kono N."/>
            <person name="Nakamura H."/>
            <person name="Ohtoshi R."/>
            <person name="Moran D.A.P."/>
            <person name="Shinohara A."/>
            <person name="Yoshida Y."/>
            <person name="Fujiwara M."/>
            <person name="Mori M."/>
            <person name="Tomita M."/>
            <person name="Arakawa K."/>
        </authorList>
    </citation>
    <scope>NUCLEOTIDE SEQUENCE [LARGE SCALE GENOMIC DNA]</scope>
</reference>
<dbReference type="EMBL" id="BGPR01000624">
    <property type="protein sequence ID" value="GBM29003.1"/>
    <property type="molecule type" value="Genomic_DNA"/>
</dbReference>
<comment type="caution">
    <text evidence="2">The sequence shown here is derived from an EMBL/GenBank/DDBJ whole genome shotgun (WGS) entry which is preliminary data.</text>
</comment>
<accession>A0A4Y2EIL2</accession>
<keyword evidence="3" id="KW-1185">Reference proteome</keyword>
<name>A0A4Y2EIL2_ARAVE</name>
<sequence length="134" mass="15483">METPHGEVEDISEQENCTSEESETSENKTDENIVTQTVHNVQHIQYDHQNTNWALDPPPRSGCLTFIKAALRARKEKEYDICFDLEAQTTIPKVLRGTTTNYTLHQAFETEKDFFRMACDLTPTILRMKMKTTN</sequence>
<evidence type="ECO:0000313" key="3">
    <source>
        <dbReference type="Proteomes" id="UP000499080"/>
    </source>
</evidence>
<proteinExistence type="predicted"/>
<dbReference type="AlphaFoldDB" id="A0A4Y2EIL2"/>